<comment type="similarity">
    <text evidence="1 6">Belongs to the type-B carboxylesterase/lipase family.</text>
</comment>
<dbReference type="InterPro" id="IPR019826">
    <property type="entry name" value="Carboxylesterase_B_AS"/>
</dbReference>
<dbReference type="EMBL" id="JABFTP020000062">
    <property type="protein sequence ID" value="KAL3273415.1"/>
    <property type="molecule type" value="Genomic_DNA"/>
</dbReference>
<keyword evidence="3 6" id="KW-0378">Hydrolase</keyword>
<keyword evidence="2" id="KW-0719">Serine esterase</keyword>
<dbReference type="AlphaFoldDB" id="A0ABD2N404"/>
<dbReference type="Gene3D" id="3.40.50.1820">
    <property type="entry name" value="alpha/beta hydrolase"/>
    <property type="match status" value="1"/>
</dbReference>
<dbReference type="InterPro" id="IPR050309">
    <property type="entry name" value="Type-B_Carboxylest/Lipase"/>
</dbReference>
<dbReference type="EC" id="3.1.1.-" evidence="6"/>
<dbReference type="FunFam" id="3.40.50.1820:FF:000155">
    <property type="entry name" value="Carboxylic ester hydrolase"/>
    <property type="match status" value="1"/>
</dbReference>
<evidence type="ECO:0000256" key="6">
    <source>
        <dbReference type="RuleBase" id="RU361235"/>
    </source>
</evidence>
<dbReference type="SUPFAM" id="SSF53474">
    <property type="entry name" value="alpha/beta-Hydrolases"/>
    <property type="match status" value="1"/>
</dbReference>
<evidence type="ECO:0000259" key="7">
    <source>
        <dbReference type="Pfam" id="PF00135"/>
    </source>
</evidence>
<evidence type="ECO:0000256" key="5">
    <source>
        <dbReference type="ARBA" id="ARBA00023180"/>
    </source>
</evidence>
<dbReference type="PANTHER" id="PTHR11559">
    <property type="entry name" value="CARBOXYLESTERASE"/>
    <property type="match status" value="1"/>
</dbReference>
<keyword evidence="4" id="KW-1015">Disulfide bond</keyword>
<comment type="caution">
    <text evidence="8">The sequence shown here is derived from an EMBL/GenBank/DDBJ whole genome shotgun (WGS) entry which is preliminary data.</text>
</comment>
<evidence type="ECO:0000313" key="9">
    <source>
        <dbReference type="Proteomes" id="UP001516400"/>
    </source>
</evidence>
<evidence type="ECO:0000256" key="4">
    <source>
        <dbReference type="ARBA" id="ARBA00023157"/>
    </source>
</evidence>
<feature type="domain" description="Carboxylesterase type B" evidence="7">
    <location>
        <begin position="25"/>
        <end position="547"/>
    </location>
</feature>
<proteinExistence type="inferred from homology"/>
<dbReference type="InterPro" id="IPR002018">
    <property type="entry name" value="CarbesteraseB"/>
</dbReference>
<reference evidence="8 9" key="1">
    <citation type="journal article" date="2021" name="BMC Biol.">
        <title>Horizontally acquired antibacterial genes associated with adaptive radiation of ladybird beetles.</title>
        <authorList>
            <person name="Li H.S."/>
            <person name="Tang X.F."/>
            <person name="Huang Y.H."/>
            <person name="Xu Z.Y."/>
            <person name="Chen M.L."/>
            <person name="Du X.Y."/>
            <person name="Qiu B.Y."/>
            <person name="Chen P.T."/>
            <person name="Zhang W."/>
            <person name="Slipinski A."/>
            <person name="Escalona H.E."/>
            <person name="Waterhouse R.M."/>
            <person name="Zwick A."/>
            <person name="Pang H."/>
        </authorList>
    </citation>
    <scope>NUCLEOTIDE SEQUENCE [LARGE SCALE GENOMIC DNA]</scope>
    <source>
        <strain evidence="8">SYSU2018</strain>
    </source>
</reference>
<evidence type="ECO:0000256" key="2">
    <source>
        <dbReference type="ARBA" id="ARBA00022487"/>
    </source>
</evidence>
<dbReference type="InterPro" id="IPR029058">
    <property type="entry name" value="AB_hydrolase_fold"/>
</dbReference>
<sequence length="564" mass="64725">MILREIIFYWLGFGQCFMNDEKKEDPIVSTPLGKYRGSILTSTLGKTIYSFRGIRYAKPPVKNLRFLPPVPVTKHTGIYNATEDGDVCPQLTCSLIPISEDCLFANVYTTKLPNENEILKRPVVIYIHSGALYALSGRSDDVGPQYFMDQDILLVTFNYRLGVLGFISTGDKEAPGNNGFKDQVTLMRWVKKNIEYFGGDPNSVTLFGYSAGGMSVTLHLISPMSKGLFHQAIIGSFSALGQWPTGRNQLDVTKRQARVVGCPDDTPANIIRCLRQRSFEELQYSLSKMFEFESSPSLLWKPVIEEDFGQERFLTDHPMKLVLEGKFHEVPILSGVTAEEFSYKAIEMVKNPRMLKYLDENWEKIAPIIFLYERDTQQSKMISRGLRSFYFGGKKLDSTILHPLAQLVQATTGFAVNRVVKLFSEKTNRSVYYYRFSYMGRYSYVYLPESNGSLLYGPVHQDDLIYIFPCSFLFPKFEKTDPEFRIIQKLTTMWANFARTGELIPEVCDRLDYAEWKPFNSTTQKYMDIGDRLKMGENLYAENYAVWEQLFPLSQYNSSLNICY</sequence>
<gene>
    <name evidence="8" type="ORF">HHI36_014861</name>
</gene>
<evidence type="ECO:0000256" key="1">
    <source>
        <dbReference type="ARBA" id="ARBA00005964"/>
    </source>
</evidence>
<name>A0ABD2N404_9CUCU</name>
<protein>
    <recommendedName>
        <fullName evidence="6">Carboxylic ester hydrolase</fullName>
        <ecNumber evidence="6">3.1.1.-</ecNumber>
    </recommendedName>
</protein>
<keyword evidence="9" id="KW-1185">Reference proteome</keyword>
<evidence type="ECO:0000313" key="8">
    <source>
        <dbReference type="EMBL" id="KAL3273415.1"/>
    </source>
</evidence>
<dbReference type="PROSITE" id="PS00122">
    <property type="entry name" value="CARBOXYLESTERASE_B_1"/>
    <property type="match status" value="1"/>
</dbReference>
<dbReference type="GO" id="GO:0052689">
    <property type="term" value="F:carboxylic ester hydrolase activity"/>
    <property type="evidence" value="ECO:0007669"/>
    <property type="project" value="UniProtKB-KW"/>
</dbReference>
<accession>A0ABD2N404</accession>
<organism evidence="8 9">
    <name type="scientific">Cryptolaemus montrouzieri</name>
    <dbReference type="NCBI Taxonomy" id="559131"/>
    <lineage>
        <taxon>Eukaryota</taxon>
        <taxon>Metazoa</taxon>
        <taxon>Ecdysozoa</taxon>
        <taxon>Arthropoda</taxon>
        <taxon>Hexapoda</taxon>
        <taxon>Insecta</taxon>
        <taxon>Pterygota</taxon>
        <taxon>Neoptera</taxon>
        <taxon>Endopterygota</taxon>
        <taxon>Coleoptera</taxon>
        <taxon>Polyphaga</taxon>
        <taxon>Cucujiformia</taxon>
        <taxon>Coccinelloidea</taxon>
        <taxon>Coccinellidae</taxon>
        <taxon>Scymninae</taxon>
        <taxon>Scymnini</taxon>
        <taxon>Cryptolaemus</taxon>
    </lineage>
</organism>
<evidence type="ECO:0000256" key="3">
    <source>
        <dbReference type="ARBA" id="ARBA00022801"/>
    </source>
</evidence>
<dbReference type="Proteomes" id="UP001516400">
    <property type="component" value="Unassembled WGS sequence"/>
</dbReference>
<keyword evidence="5" id="KW-0325">Glycoprotein</keyword>
<dbReference type="Pfam" id="PF00135">
    <property type="entry name" value="COesterase"/>
    <property type="match status" value="1"/>
</dbReference>